<proteinExistence type="predicted"/>
<name>A0A512H4Q9_9PROT</name>
<comment type="caution">
    <text evidence="1">The sequence shown here is derived from an EMBL/GenBank/DDBJ whole genome shotgun (WGS) entry which is preliminary data.</text>
</comment>
<gene>
    <name evidence="1" type="ORF">ROR02_05900</name>
</gene>
<dbReference type="Proteomes" id="UP000321567">
    <property type="component" value="Unassembled WGS sequence"/>
</dbReference>
<dbReference type="SUPFAM" id="SSF52467">
    <property type="entry name" value="DHS-like NAD/FAD-binding domain"/>
    <property type="match status" value="1"/>
</dbReference>
<dbReference type="Pfam" id="PF13289">
    <property type="entry name" value="SIR2_2"/>
    <property type="match status" value="1"/>
</dbReference>
<dbReference type="AlphaFoldDB" id="A0A512H4Q9"/>
<sequence>MESCPQELRSLYRTGRVIPFVGAGASMSFKWQFRGKDVTGPSWREMVNEACTIMNYPEPDLLRMRGSDLQILEYFGLTMGSFSPLTNWLVRRMDPSDRELSQSHLHQVLADLDRCNLFYTTNYDDFIERALKLKGRTVQAITSEREMVSGPKVSQVVKYHGDFNRPEEMVFSERHYYRRMRFECPLDWKLRSDLLNRVLLFVGYSFNDMNVALLFELINATLNTLPDSTSGKRAYIISHNPSDFECKLFERRNVTVIPTYGNDRTAATANVLMEMCS</sequence>
<accession>A0A512H4Q9</accession>
<keyword evidence="2" id="KW-1185">Reference proteome</keyword>
<evidence type="ECO:0000313" key="2">
    <source>
        <dbReference type="Proteomes" id="UP000321567"/>
    </source>
</evidence>
<dbReference type="EMBL" id="BJZO01000010">
    <property type="protein sequence ID" value="GEO80459.1"/>
    <property type="molecule type" value="Genomic_DNA"/>
</dbReference>
<evidence type="ECO:0000313" key="1">
    <source>
        <dbReference type="EMBL" id="GEO80459.1"/>
    </source>
</evidence>
<dbReference type="InterPro" id="IPR029035">
    <property type="entry name" value="DHS-like_NAD/FAD-binding_dom"/>
</dbReference>
<reference evidence="1 2" key="1">
    <citation type="submission" date="2019-07" db="EMBL/GenBank/DDBJ databases">
        <title>Whole genome shotgun sequence of Rhodospirillum oryzae NBRC 107573.</title>
        <authorList>
            <person name="Hosoyama A."/>
            <person name="Uohara A."/>
            <person name="Ohji S."/>
            <person name="Ichikawa N."/>
        </authorList>
    </citation>
    <scope>NUCLEOTIDE SEQUENCE [LARGE SCALE GENOMIC DNA]</scope>
    <source>
        <strain evidence="1 2">NBRC 107573</strain>
    </source>
</reference>
<protein>
    <submittedName>
        <fullName evidence="1">Uncharacterized protein</fullName>
    </submittedName>
</protein>
<organism evidence="1 2">
    <name type="scientific">Pararhodospirillum oryzae</name>
    <dbReference type="NCBI Taxonomy" id="478448"/>
    <lineage>
        <taxon>Bacteria</taxon>
        <taxon>Pseudomonadati</taxon>
        <taxon>Pseudomonadota</taxon>
        <taxon>Alphaproteobacteria</taxon>
        <taxon>Rhodospirillales</taxon>
        <taxon>Rhodospirillaceae</taxon>
        <taxon>Pararhodospirillum</taxon>
    </lineage>
</organism>